<evidence type="ECO:0000256" key="1">
    <source>
        <dbReference type="SAM" id="MobiDB-lite"/>
    </source>
</evidence>
<feature type="compositionally biased region" description="Basic and acidic residues" evidence="1">
    <location>
        <begin position="250"/>
        <end position="268"/>
    </location>
</feature>
<sequence>MTEKVLETTRRFLHGAAELLLAGPQHRETGRIDLRVADGGFGTAAAPDLRIEGDELLTGFGRFPLNGRSYDDVAAAAGLQAGEPAGVYGGGPGVRTDEVIILDADAVETLMAAFADGDRALREFAPDSTPILWPEHFDVAITLDQVNYGVSPGDQYVAEPYAYVGPFEPRQGEFWNAPFGAARTMAELGDADAVARFFRTGRELTARRVRCARGSSFRFAGGAAAAVRAGRGLPDPAGLLHRLRKGPRRLAGEEGDRSSAAGRDPRTG</sequence>
<keyword evidence="3" id="KW-1185">Reference proteome</keyword>
<name>A0A9Y2NKA4_9PSEU</name>
<dbReference type="Proteomes" id="UP001239397">
    <property type="component" value="Chromosome"/>
</dbReference>
<dbReference type="AlphaFoldDB" id="A0A9Y2NKA4"/>
<dbReference type="RefSeq" id="WP_285997391.1">
    <property type="nucleotide sequence ID" value="NZ_CP127295.1"/>
</dbReference>
<organism evidence="2 3">
    <name type="scientific">Amycolatopsis mongoliensis</name>
    <dbReference type="NCBI Taxonomy" id="715475"/>
    <lineage>
        <taxon>Bacteria</taxon>
        <taxon>Bacillati</taxon>
        <taxon>Actinomycetota</taxon>
        <taxon>Actinomycetes</taxon>
        <taxon>Pseudonocardiales</taxon>
        <taxon>Pseudonocardiaceae</taxon>
        <taxon>Amycolatopsis</taxon>
    </lineage>
</organism>
<accession>A0A9Y2NKA4</accession>
<proteinExistence type="predicted"/>
<reference evidence="2 3" key="1">
    <citation type="submission" date="2023-06" db="EMBL/GenBank/DDBJ databases">
        <authorList>
            <person name="Oyuntsetseg B."/>
            <person name="Kim S.B."/>
        </authorList>
    </citation>
    <scope>NUCLEOTIDE SEQUENCE [LARGE SCALE GENOMIC DNA]</scope>
    <source>
        <strain evidence="2 3">4-36</strain>
    </source>
</reference>
<gene>
    <name evidence="2" type="ORF">QRX60_43935</name>
</gene>
<evidence type="ECO:0000313" key="2">
    <source>
        <dbReference type="EMBL" id="WIY00930.1"/>
    </source>
</evidence>
<protein>
    <submittedName>
        <fullName evidence="2">Uncharacterized protein</fullName>
    </submittedName>
</protein>
<dbReference type="KEGG" id="amog:QRX60_43935"/>
<dbReference type="EMBL" id="CP127295">
    <property type="protein sequence ID" value="WIY00930.1"/>
    <property type="molecule type" value="Genomic_DNA"/>
</dbReference>
<evidence type="ECO:0000313" key="3">
    <source>
        <dbReference type="Proteomes" id="UP001239397"/>
    </source>
</evidence>
<feature type="region of interest" description="Disordered" evidence="1">
    <location>
        <begin position="237"/>
        <end position="268"/>
    </location>
</feature>